<dbReference type="PANTHER" id="PTHR30558">
    <property type="entry name" value="EXBD MEMBRANE COMPONENT OF PMF-DRIVEN MACROMOLECULE IMPORT SYSTEM"/>
    <property type="match status" value="1"/>
</dbReference>
<gene>
    <name evidence="8" type="ORF">QQ91_002780</name>
</gene>
<keyword evidence="5" id="KW-1133">Transmembrane helix</keyword>
<evidence type="ECO:0000256" key="2">
    <source>
        <dbReference type="ARBA" id="ARBA00005811"/>
    </source>
</evidence>
<reference evidence="8" key="3">
    <citation type="submission" date="2020-02" db="EMBL/GenBank/DDBJ databases">
        <authorList>
            <person name="Sarangi A.N."/>
            <person name="Ghosh S."/>
            <person name="Mukherjee M."/>
            <person name="Tripathy S."/>
        </authorList>
    </citation>
    <scope>NUCLEOTIDE SEQUENCE</scope>
    <source>
        <strain evidence="8">BDU141951</strain>
    </source>
</reference>
<dbReference type="EMBL" id="JTHE02000003">
    <property type="protein sequence ID" value="NEV66036.1"/>
    <property type="molecule type" value="Genomic_DNA"/>
</dbReference>
<dbReference type="AlphaFoldDB" id="A0A0C1UUU7"/>
<name>A0A0C1UUU7_9CYAN</name>
<reference evidence="8" key="2">
    <citation type="journal article" date="2015" name="Genome Announc.">
        <title>Draft Genome Sequence of Filamentous Marine Cyanobacterium Lyngbya confervoides Strain BDU141951.</title>
        <authorList>
            <person name="Chandrababunaidu M.M."/>
            <person name="Sen D."/>
            <person name="Tripathy S."/>
        </authorList>
    </citation>
    <scope>NUCLEOTIDE SEQUENCE</scope>
    <source>
        <strain evidence="8">BDU141951</strain>
    </source>
</reference>
<keyword evidence="7" id="KW-0653">Protein transport</keyword>
<dbReference type="Gene3D" id="3.30.420.270">
    <property type="match status" value="1"/>
</dbReference>
<accession>A0A0C1UUU7</accession>
<evidence type="ECO:0000256" key="4">
    <source>
        <dbReference type="ARBA" id="ARBA00022692"/>
    </source>
</evidence>
<evidence type="ECO:0000256" key="5">
    <source>
        <dbReference type="ARBA" id="ARBA00022989"/>
    </source>
</evidence>
<evidence type="ECO:0000313" key="8">
    <source>
        <dbReference type="EMBL" id="NEV66036.1"/>
    </source>
</evidence>
<dbReference type="PANTHER" id="PTHR30558:SF3">
    <property type="entry name" value="BIOPOLYMER TRANSPORT PROTEIN EXBD-RELATED"/>
    <property type="match status" value="1"/>
</dbReference>
<evidence type="ECO:0000256" key="1">
    <source>
        <dbReference type="ARBA" id="ARBA00004162"/>
    </source>
</evidence>
<comment type="caution">
    <text evidence="8">The sequence shown here is derived from an EMBL/GenBank/DDBJ whole genome shotgun (WGS) entry which is preliminary data.</text>
</comment>
<dbReference type="GO" id="GO:0005886">
    <property type="term" value="C:plasma membrane"/>
    <property type="evidence" value="ECO:0007669"/>
    <property type="project" value="UniProtKB-SubCell"/>
</dbReference>
<sequence>MHLPEEPEIQPEINIVPMIDVIFVVLIFFILSSLFLTRSEGLPVNLPGAATSENQLQQHTLTLTITSGGDLQLGNEAAALESLAEQVQARRVGDRPLLMIIRADKEVQHGRVIEVMDRLRQVPNLELAIATIPEAAPAAP</sequence>
<organism evidence="8">
    <name type="scientific">Lyngbya confervoides BDU141951</name>
    <dbReference type="NCBI Taxonomy" id="1574623"/>
    <lineage>
        <taxon>Bacteria</taxon>
        <taxon>Bacillati</taxon>
        <taxon>Cyanobacteriota</taxon>
        <taxon>Cyanophyceae</taxon>
        <taxon>Oscillatoriophycideae</taxon>
        <taxon>Oscillatoriales</taxon>
        <taxon>Microcoleaceae</taxon>
        <taxon>Lyngbya</taxon>
    </lineage>
</organism>
<keyword evidence="3" id="KW-1003">Cell membrane</keyword>
<keyword evidence="7" id="KW-0813">Transport</keyword>
<dbReference type="GO" id="GO:0015031">
    <property type="term" value="P:protein transport"/>
    <property type="evidence" value="ECO:0007669"/>
    <property type="project" value="UniProtKB-KW"/>
</dbReference>
<comment type="subcellular location">
    <subcellularLocation>
        <location evidence="1">Cell membrane</location>
        <topology evidence="1">Single-pass membrane protein</topology>
    </subcellularLocation>
    <subcellularLocation>
        <location evidence="7">Cell membrane</location>
        <topology evidence="7">Single-pass type II membrane protein</topology>
    </subcellularLocation>
</comment>
<reference evidence="8" key="1">
    <citation type="submission" date="2014-11" db="EMBL/GenBank/DDBJ databases">
        <authorList>
            <person name="Malar M.C."/>
            <person name="Sen D."/>
            <person name="Tripathy S."/>
        </authorList>
    </citation>
    <scope>NUCLEOTIDE SEQUENCE</scope>
    <source>
        <strain evidence="8">BDU141951</strain>
    </source>
</reference>
<keyword evidence="6" id="KW-0472">Membrane</keyword>
<dbReference type="GO" id="GO:0022857">
    <property type="term" value="F:transmembrane transporter activity"/>
    <property type="evidence" value="ECO:0007669"/>
    <property type="project" value="InterPro"/>
</dbReference>
<evidence type="ECO:0000256" key="3">
    <source>
        <dbReference type="ARBA" id="ARBA00022475"/>
    </source>
</evidence>
<dbReference type="Pfam" id="PF02472">
    <property type="entry name" value="ExbD"/>
    <property type="match status" value="1"/>
</dbReference>
<evidence type="ECO:0000256" key="7">
    <source>
        <dbReference type="RuleBase" id="RU003879"/>
    </source>
</evidence>
<protein>
    <submittedName>
        <fullName evidence="8">Biopolymer transporter ExbD</fullName>
    </submittedName>
</protein>
<comment type="similarity">
    <text evidence="2 7">Belongs to the ExbD/TolR family.</text>
</comment>
<proteinExistence type="inferred from homology"/>
<evidence type="ECO:0000256" key="6">
    <source>
        <dbReference type="ARBA" id="ARBA00023136"/>
    </source>
</evidence>
<dbReference type="InterPro" id="IPR003400">
    <property type="entry name" value="ExbD"/>
</dbReference>
<keyword evidence="4 7" id="KW-0812">Transmembrane</keyword>